<sequence length="153" mass="17012">MSNLISIEIPEPVLQSVRAHIAAINAELNPYLPNISPDMLDGLPKMSDGREPFVTKALEFAETNPQFNPPFMDVPELKKDVVAYRALTPVFYELEQVTNRVKVAYSAAGSEAYTVSLTFYNTIKQAVKVGIAAAKPLYEALRPLFERKKPSVQ</sequence>
<evidence type="ECO:0000313" key="2">
    <source>
        <dbReference type="Proteomes" id="UP000283522"/>
    </source>
</evidence>
<keyword evidence="2" id="KW-1185">Reference proteome</keyword>
<reference evidence="1 2" key="1">
    <citation type="submission" date="2018-09" db="EMBL/GenBank/DDBJ databases">
        <authorList>
            <person name="Wang X."/>
            <person name="Du Z."/>
        </authorList>
    </citation>
    <scope>NUCLEOTIDE SEQUENCE [LARGE SCALE GENOMIC DNA]</scope>
    <source>
        <strain evidence="1 2">N3</strain>
    </source>
</reference>
<name>A0A418PM00_9BACT</name>
<dbReference type="RefSeq" id="WP_119479504.1">
    <property type="nucleotide sequence ID" value="NZ_QXML01000014.1"/>
</dbReference>
<protein>
    <submittedName>
        <fullName evidence="1">Uncharacterized protein</fullName>
    </submittedName>
</protein>
<accession>A0A418PM00</accession>
<proteinExistence type="predicted"/>
<evidence type="ECO:0000313" key="1">
    <source>
        <dbReference type="EMBL" id="RIW12413.1"/>
    </source>
</evidence>
<organism evidence="1 2">
    <name type="scientific">Algoriphagus lacus</name>
    <dbReference type="NCBI Taxonomy" id="2056311"/>
    <lineage>
        <taxon>Bacteria</taxon>
        <taxon>Pseudomonadati</taxon>
        <taxon>Bacteroidota</taxon>
        <taxon>Cytophagia</taxon>
        <taxon>Cytophagales</taxon>
        <taxon>Cyclobacteriaceae</taxon>
        <taxon>Algoriphagus</taxon>
    </lineage>
</organism>
<dbReference type="AlphaFoldDB" id="A0A418PM00"/>
<comment type="caution">
    <text evidence="1">The sequence shown here is derived from an EMBL/GenBank/DDBJ whole genome shotgun (WGS) entry which is preliminary data.</text>
</comment>
<gene>
    <name evidence="1" type="ORF">D0X99_19285</name>
</gene>
<dbReference type="OrthoDB" id="5952844at2"/>
<dbReference type="Proteomes" id="UP000283522">
    <property type="component" value="Unassembled WGS sequence"/>
</dbReference>
<dbReference type="EMBL" id="QXML01000014">
    <property type="protein sequence ID" value="RIW12413.1"/>
    <property type="molecule type" value="Genomic_DNA"/>
</dbReference>